<dbReference type="EMBL" id="LCDD01000008">
    <property type="protein sequence ID" value="KKS47158.1"/>
    <property type="molecule type" value="Genomic_DNA"/>
</dbReference>
<evidence type="ECO:0000256" key="1">
    <source>
        <dbReference type="SAM" id="SignalP"/>
    </source>
</evidence>
<protein>
    <submittedName>
        <fullName evidence="2">Uncharacterized protein</fullName>
    </submittedName>
</protein>
<organism evidence="2 3">
    <name type="scientific">Candidatus Gottesmanbacteria bacterium GW2011_GWA2_42_18</name>
    <dbReference type="NCBI Taxonomy" id="1618442"/>
    <lineage>
        <taxon>Bacteria</taxon>
        <taxon>Candidatus Gottesmaniibacteriota</taxon>
    </lineage>
</organism>
<feature type="signal peptide" evidence="1">
    <location>
        <begin position="1"/>
        <end position="22"/>
    </location>
</feature>
<dbReference type="Proteomes" id="UP000034320">
    <property type="component" value="Unassembled WGS sequence"/>
</dbReference>
<proteinExistence type="predicted"/>
<reference evidence="2 3" key="1">
    <citation type="journal article" date="2015" name="Nature">
        <title>rRNA introns, odd ribosomes, and small enigmatic genomes across a large radiation of phyla.</title>
        <authorList>
            <person name="Brown C.T."/>
            <person name="Hug L.A."/>
            <person name="Thomas B.C."/>
            <person name="Sharon I."/>
            <person name="Castelle C.J."/>
            <person name="Singh A."/>
            <person name="Wilkins M.J."/>
            <person name="Williams K.H."/>
            <person name="Banfield J.F."/>
        </authorList>
    </citation>
    <scope>NUCLEOTIDE SEQUENCE [LARGE SCALE GENOMIC DNA]</scope>
</reference>
<evidence type="ECO:0000313" key="2">
    <source>
        <dbReference type="EMBL" id="KKS47158.1"/>
    </source>
</evidence>
<feature type="chain" id="PRO_5002536361" evidence="1">
    <location>
        <begin position="23"/>
        <end position="592"/>
    </location>
</feature>
<gene>
    <name evidence="2" type="ORF">UV09_C0008G0024</name>
</gene>
<evidence type="ECO:0000313" key="3">
    <source>
        <dbReference type="Proteomes" id="UP000034320"/>
    </source>
</evidence>
<dbReference type="PROSITE" id="PS51257">
    <property type="entry name" value="PROKAR_LIPOPROTEIN"/>
    <property type="match status" value="1"/>
</dbReference>
<dbReference type="AlphaFoldDB" id="A0A0G1CC06"/>
<accession>A0A0G1CC06</accession>
<sequence>MSHRKAWSAIAFLVLFSMLLSACGGSALPLRSDMPLDSLTEAVTYTRTGPANDPMEVNESLYRGLNEGSPLIGQYTRFGRMSGVDTEDVYINDVPVLGMIRVKREYGYSNNFEVRPTFFEAHDAKGNVVCWIKIRHQFNRNIEQYLKTGYRDFDSLWFYQVPCSRNNNGRYNLDLEKATFYALVVNEVWQARIYWGSVFANWGHSVTLVGGYLNAWPNNWWLNGDIPNTQFDSVGTTNLMLQLVRELSTSAQPWVAFNKDSLFAKTKAIYSAGDADQYWTVDRLMLNRQREYGILMRSDTESPWTIVTVQPVYNFEENDIGQVITNAYNLGNQPFEGRLNEQGLPKNPNDTVITELEKWGCQNCPNATLEQLIFKDVNNNTLYTITFRGFYGANDTLVIYSGRRPDFNRLLSEVPQEEVMPERSLVYDEKGNPKPLDEQTFKDDEQWESFLREGTVWNWLKDNPGSLDTDLFVQFRVNDATEWAPIPCSDGGTCGYRAVEWNLNASYFFDGDVRKAWLISNLLGEVGVRTLGFSYASNRFEGSGLLFAQAQSVYNSEFYKGFTTPESALIMDARAMQLPDHIKEAMAELFSK</sequence>
<name>A0A0G1CC06_9BACT</name>
<comment type="caution">
    <text evidence="2">The sequence shown here is derived from an EMBL/GenBank/DDBJ whole genome shotgun (WGS) entry which is preliminary data.</text>
</comment>
<keyword evidence="1" id="KW-0732">Signal</keyword>